<dbReference type="GO" id="GO:0000978">
    <property type="term" value="F:RNA polymerase II cis-regulatory region sequence-specific DNA binding"/>
    <property type="evidence" value="ECO:0007669"/>
    <property type="project" value="TreeGrafter"/>
</dbReference>
<dbReference type="Pfam" id="PF00172">
    <property type="entry name" value="Zn_clus"/>
    <property type="match status" value="1"/>
</dbReference>
<dbReference type="Proteomes" id="UP000777438">
    <property type="component" value="Unassembled WGS sequence"/>
</dbReference>
<name>A0A9P9ASF6_9HYPO</name>
<evidence type="ECO:0000256" key="5">
    <source>
        <dbReference type="SAM" id="MobiDB-lite"/>
    </source>
</evidence>
<dbReference type="EMBL" id="JAGPYM010000006">
    <property type="protein sequence ID" value="KAH6893387.1"/>
    <property type="molecule type" value="Genomic_DNA"/>
</dbReference>
<keyword evidence="8" id="KW-1185">Reference proteome</keyword>
<feature type="compositionally biased region" description="Polar residues" evidence="5">
    <location>
        <begin position="153"/>
        <end position="167"/>
    </location>
</feature>
<dbReference type="GO" id="GO:0008270">
    <property type="term" value="F:zinc ion binding"/>
    <property type="evidence" value="ECO:0007669"/>
    <property type="project" value="InterPro"/>
</dbReference>
<feature type="region of interest" description="Disordered" evidence="5">
    <location>
        <begin position="1"/>
        <end position="55"/>
    </location>
</feature>
<keyword evidence="1" id="KW-0479">Metal-binding</keyword>
<dbReference type="PANTHER" id="PTHR47424">
    <property type="entry name" value="REGULATORY PROTEIN GAL4"/>
    <property type="match status" value="1"/>
</dbReference>
<accession>A0A9P9ASF6</accession>
<dbReference type="GO" id="GO:0000435">
    <property type="term" value="P:positive regulation of transcription from RNA polymerase II promoter by galactose"/>
    <property type="evidence" value="ECO:0007669"/>
    <property type="project" value="TreeGrafter"/>
</dbReference>
<keyword evidence="2" id="KW-0805">Transcription regulation</keyword>
<dbReference type="OrthoDB" id="39175at2759"/>
<dbReference type="GO" id="GO:0000981">
    <property type="term" value="F:DNA-binding transcription factor activity, RNA polymerase II-specific"/>
    <property type="evidence" value="ECO:0007669"/>
    <property type="project" value="InterPro"/>
</dbReference>
<evidence type="ECO:0000313" key="7">
    <source>
        <dbReference type="EMBL" id="KAH6893387.1"/>
    </source>
</evidence>
<dbReference type="GO" id="GO:0005634">
    <property type="term" value="C:nucleus"/>
    <property type="evidence" value="ECO:0007669"/>
    <property type="project" value="TreeGrafter"/>
</dbReference>
<evidence type="ECO:0000256" key="3">
    <source>
        <dbReference type="ARBA" id="ARBA00023163"/>
    </source>
</evidence>
<feature type="compositionally biased region" description="Acidic residues" evidence="5">
    <location>
        <begin position="20"/>
        <end position="32"/>
    </location>
</feature>
<sequence>METTSTTTTTVAELPGAPEPEPEPEPTGDDEATPSSLAPTRKRPGPAEGGFRRGKRGKYTSVACDECKKRKLKCIPVDESSCQRCIDGGLVCVYAQGANHAAKDKGDNNVQIQHLSEELLQLRKQVSELANTVTLVKDLKHRPRSARLDPSPSGETNIGQSPASSQREGVPKEPQFVGPTRSAFGIIIGERSLTRMGIPTYDPLPPSGAQSPANPVRDYTGCEDYWQNLTANEVVRLLTVFQEEVESVYPFLNIGEQAARADQILQVIRHEALVHDTSELGFTPKDVEIVKVAMATAIVLEGHGKKDLSTMIVQSVENNVSVIARPEVNLKEVQLITMLSIYYFHCDEELLAWRTIGVAAREALEMGLHRRKSLFDNFKTIEDRRLATRVFWCVYVLDRRWSFGTSLSFALVDRDIDPELPEPDDEFSYLKCMVGYGRLCSKLWDAIPPFGSHSQLIPEDSVISLDLSTQSWLQSIPPDLQLRHPRLGLAPRSQPRIIHRLRALLYLRGNHTRTLIYRHHLLSAQSIANNLRSAWLVIDIAQDSIQVLVHLNSTTDIYSRQQNAFNYFLLSAMAIIFLAVCHAPDVFTGPCRKSFLDAVELVRGFSRYSMISRRLWNSIRGLLPRLKSLGLQSSSDEGHNDLDVGNGSPAIAINSPNHTSHHTHHLEGADDINVSDIHTDSGIMPDLDMGGIPDMFQMRNDLLSLFDAFGQGQVLPEGFGAQFYGPDEGELSGMGDEISRRFQGLI</sequence>
<evidence type="ECO:0000256" key="2">
    <source>
        <dbReference type="ARBA" id="ARBA00023015"/>
    </source>
</evidence>
<dbReference type="AlphaFoldDB" id="A0A9P9ASF6"/>
<feature type="region of interest" description="Disordered" evidence="5">
    <location>
        <begin position="140"/>
        <end position="178"/>
    </location>
</feature>
<dbReference type="Gene3D" id="4.10.240.10">
    <property type="entry name" value="Zn(2)-C6 fungal-type DNA-binding domain"/>
    <property type="match status" value="1"/>
</dbReference>
<evidence type="ECO:0000256" key="4">
    <source>
        <dbReference type="ARBA" id="ARBA00023242"/>
    </source>
</evidence>
<evidence type="ECO:0000256" key="1">
    <source>
        <dbReference type="ARBA" id="ARBA00022723"/>
    </source>
</evidence>
<proteinExistence type="predicted"/>
<dbReference type="InterPro" id="IPR007219">
    <property type="entry name" value="XnlR_reg_dom"/>
</dbReference>
<dbReference type="PROSITE" id="PS50048">
    <property type="entry name" value="ZN2_CY6_FUNGAL_2"/>
    <property type="match status" value="1"/>
</dbReference>
<dbReference type="SMART" id="SM00906">
    <property type="entry name" value="Fungal_trans"/>
    <property type="match status" value="1"/>
</dbReference>
<dbReference type="InterPro" id="IPR001138">
    <property type="entry name" value="Zn2Cys6_DnaBD"/>
</dbReference>
<keyword evidence="3" id="KW-0804">Transcription</keyword>
<feature type="domain" description="Zn(2)-C6 fungal-type" evidence="6">
    <location>
        <begin position="63"/>
        <end position="94"/>
    </location>
</feature>
<reference evidence="7 8" key="1">
    <citation type="journal article" date="2021" name="Nat. Commun.">
        <title>Genetic determinants of endophytism in the Arabidopsis root mycobiome.</title>
        <authorList>
            <person name="Mesny F."/>
            <person name="Miyauchi S."/>
            <person name="Thiergart T."/>
            <person name="Pickel B."/>
            <person name="Atanasova L."/>
            <person name="Karlsson M."/>
            <person name="Huettel B."/>
            <person name="Barry K.W."/>
            <person name="Haridas S."/>
            <person name="Chen C."/>
            <person name="Bauer D."/>
            <person name="Andreopoulos W."/>
            <person name="Pangilinan J."/>
            <person name="LaButti K."/>
            <person name="Riley R."/>
            <person name="Lipzen A."/>
            <person name="Clum A."/>
            <person name="Drula E."/>
            <person name="Henrissat B."/>
            <person name="Kohler A."/>
            <person name="Grigoriev I.V."/>
            <person name="Martin F.M."/>
            <person name="Hacquard S."/>
        </authorList>
    </citation>
    <scope>NUCLEOTIDE SEQUENCE [LARGE SCALE GENOMIC DNA]</scope>
    <source>
        <strain evidence="7 8">MPI-CAGE-CH-0241</strain>
    </source>
</reference>
<dbReference type="SUPFAM" id="SSF57701">
    <property type="entry name" value="Zn2/Cys6 DNA-binding domain"/>
    <property type="match status" value="1"/>
</dbReference>
<dbReference type="PANTHER" id="PTHR47424:SF5">
    <property type="entry name" value="ZN(II)2CYS6 TRANSCRIPTION FACTOR (EUROFUNG)"/>
    <property type="match status" value="1"/>
</dbReference>
<dbReference type="InterPro" id="IPR051127">
    <property type="entry name" value="Fungal_SecMet_Regulators"/>
</dbReference>
<protein>
    <submittedName>
        <fullName evidence="7">Fungal-specific transcription factor domain-containing protein</fullName>
    </submittedName>
</protein>
<organism evidence="7 8">
    <name type="scientific">Thelonectria olida</name>
    <dbReference type="NCBI Taxonomy" id="1576542"/>
    <lineage>
        <taxon>Eukaryota</taxon>
        <taxon>Fungi</taxon>
        <taxon>Dikarya</taxon>
        <taxon>Ascomycota</taxon>
        <taxon>Pezizomycotina</taxon>
        <taxon>Sordariomycetes</taxon>
        <taxon>Hypocreomycetidae</taxon>
        <taxon>Hypocreales</taxon>
        <taxon>Nectriaceae</taxon>
        <taxon>Thelonectria</taxon>
    </lineage>
</organism>
<dbReference type="SMART" id="SM00066">
    <property type="entry name" value="GAL4"/>
    <property type="match status" value="1"/>
</dbReference>
<gene>
    <name evidence="7" type="ORF">B0T10DRAFT_437281</name>
</gene>
<keyword evidence="4" id="KW-0539">Nucleus</keyword>
<dbReference type="InterPro" id="IPR036864">
    <property type="entry name" value="Zn2-C6_fun-type_DNA-bd_sf"/>
</dbReference>
<dbReference type="CDD" id="cd12148">
    <property type="entry name" value="fungal_TF_MHR"/>
    <property type="match status" value="1"/>
</dbReference>
<evidence type="ECO:0000313" key="8">
    <source>
        <dbReference type="Proteomes" id="UP000777438"/>
    </source>
</evidence>
<comment type="caution">
    <text evidence="7">The sequence shown here is derived from an EMBL/GenBank/DDBJ whole genome shotgun (WGS) entry which is preliminary data.</text>
</comment>
<dbReference type="Pfam" id="PF04082">
    <property type="entry name" value="Fungal_trans"/>
    <property type="match status" value="1"/>
</dbReference>
<dbReference type="CDD" id="cd00067">
    <property type="entry name" value="GAL4"/>
    <property type="match status" value="1"/>
</dbReference>
<dbReference type="GO" id="GO:0006351">
    <property type="term" value="P:DNA-templated transcription"/>
    <property type="evidence" value="ECO:0007669"/>
    <property type="project" value="InterPro"/>
</dbReference>
<evidence type="ECO:0000259" key="6">
    <source>
        <dbReference type="PROSITE" id="PS50048"/>
    </source>
</evidence>
<feature type="compositionally biased region" description="Low complexity" evidence="5">
    <location>
        <begin position="1"/>
        <end position="10"/>
    </location>
</feature>
<dbReference type="PROSITE" id="PS00463">
    <property type="entry name" value="ZN2_CY6_FUNGAL_1"/>
    <property type="match status" value="1"/>
</dbReference>